<evidence type="ECO:0000256" key="1">
    <source>
        <dbReference type="SAM" id="MobiDB-lite"/>
    </source>
</evidence>
<accession>A0A371GFQ1</accession>
<keyword evidence="3" id="KW-1185">Reference proteome</keyword>
<organism evidence="2 3">
    <name type="scientific">Mucuna pruriens</name>
    <name type="common">Velvet bean</name>
    <name type="synonym">Dolichos pruriens</name>
    <dbReference type="NCBI Taxonomy" id="157652"/>
    <lineage>
        <taxon>Eukaryota</taxon>
        <taxon>Viridiplantae</taxon>
        <taxon>Streptophyta</taxon>
        <taxon>Embryophyta</taxon>
        <taxon>Tracheophyta</taxon>
        <taxon>Spermatophyta</taxon>
        <taxon>Magnoliopsida</taxon>
        <taxon>eudicotyledons</taxon>
        <taxon>Gunneridae</taxon>
        <taxon>Pentapetalae</taxon>
        <taxon>rosids</taxon>
        <taxon>fabids</taxon>
        <taxon>Fabales</taxon>
        <taxon>Fabaceae</taxon>
        <taxon>Papilionoideae</taxon>
        <taxon>50 kb inversion clade</taxon>
        <taxon>NPAAA clade</taxon>
        <taxon>indigoferoid/millettioid clade</taxon>
        <taxon>Phaseoleae</taxon>
        <taxon>Mucuna</taxon>
    </lineage>
</organism>
<evidence type="ECO:0000313" key="2">
    <source>
        <dbReference type="EMBL" id="RDX89402.1"/>
    </source>
</evidence>
<gene>
    <name evidence="2" type="ORF">CR513_28871</name>
</gene>
<dbReference type="EMBL" id="QJKJ01005679">
    <property type="protein sequence ID" value="RDX89402.1"/>
    <property type="molecule type" value="Genomic_DNA"/>
</dbReference>
<sequence length="427" mass="48604">MNLPLTTIAMEGQRWSTIDNQESENQVHQSVMASQVVSFDNLRPLSPRPAPSRSRETPLISLCTIVGMEARARRWSARNMEFKTLLIKSFVPFFYKISQIDLGPRKWSWPTDSFSADRINGPVAHEETTQQPNKERPNCVIHVSDPVQRSSQLQLSCYITLGESTMSLLENLPCHSKECTQGSETKKTKIVRGDRLDYQRTLVDSILNVLVNGGEPLLRSSWKTDPLNSRPLHSHTLIHYLRYDCTRSSNDPLNELDPEIELTLRRLRKDRNIVVSNSSNSDSVSSSDNNNSTTNSSDSIEYNSTNIFAESGQMKNNDRILKELATPDVVYQPWCIQRRPPQTFERIPCGLFHNEATVDTRRLHQDEGIPILLGWSSKGLVVSSACSLQHLERHEMHILGEVLFGIQNCDHQEGNLWDKEIIRRNSA</sequence>
<proteinExistence type="predicted"/>
<evidence type="ECO:0000313" key="3">
    <source>
        <dbReference type="Proteomes" id="UP000257109"/>
    </source>
</evidence>
<dbReference type="Proteomes" id="UP000257109">
    <property type="component" value="Unassembled WGS sequence"/>
</dbReference>
<name>A0A371GFQ1_MUCPR</name>
<feature type="region of interest" description="Disordered" evidence="1">
    <location>
        <begin position="276"/>
        <end position="300"/>
    </location>
</feature>
<protein>
    <submittedName>
        <fullName evidence="2">Uncharacterized protein</fullName>
    </submittedName>
</protein>
<comment type="caution">
    <text evidence="2">The sequence shown here is derived from an EMBL/GenBank/DDBJ whole genome shotgun (WGS) entry which is preliminary data.</text>
</comment>
<dbReference type="AlphaFoldDB" id="A0A371GFQ1"/>
<feature type="non-terminal residue" evidence="2">
    <location>
        <position position="1"/>
    </location>
</feature>
<reference evidence="2" key="1">
    <citation type="submission" date="2018-05" db="EMBL/GenBank/DDBJ databases">
        <title>Draft genome of Mucuna pruriens seed.</title>
        <authorList>
            <person name="Nnadi N.E."/>
            <person name="Vos R."/>
            <person name="Hasami M.H."/>
            <person name="Devisetty U.K."/>
            <person name="Aguiy J.C."/>
        </authorList>
    </citation>
    <scope>NUCLEOTIDE SEQUENCE [LARGE SCALE GENOMIC DNA]</scope>
    <source>
        <strain evidence="2">JCA_2017</strain>
    </source>
</reference>
<feature type="compositionally biased region" description="Low complexity" evidence="1">
    <location>
        <begin position="276"/>
        <end position="299"/>
    </location>
</feature>